<evidence type="ECO:0000256" key="2">
    <source>
        <dbReference type="ARBA" id="ARBA00022763"/>
    </source>
</evidence>
<dbReference type="Pfam" id="PF13662">
    <property type="entry name" value="Toprim_4"/>
    <property type="match status" value="1"/>
</dbReference>
<dbReference type="InterPro" id="IPR023627">
    <property type="entry name" value="Rcmb_RecR"/>
</dbReference>
<dbReference type="InterPro" id="IPR034137">
    <property type="entry name" value="TOPRIM_RecR"/>
</dbReference>
<evidence type="ECO:0000313" key="9">
    <source>
        <dbReference type="EMBL" id="SEM40989.1"/>
    </source>
</evidence>
<dbReference type="Pfam" id="PF02132">
    <property type="entry name" value="RecR_ZnF"/>
    <property type="match status" value="1"/>
</dbReference>
<sequence length="203" mass="22374">MAGYALPIKRLISELGKLPGIGEKTATRLAMHILRAPEDDARGLAESILEVRDKIRFCQICYNFAEAELCNICRDSARDSSLICVVEDPDALMAIEESGSYSGTYHVLHGALSPLEGIGPDQLHLRELVERVREKAVREVILATNPNVSGESTALLIARMIGKLDVPVTRIAQGVPMGGDLRYLDRMTLSKSLEFRRGMEKEP</sequence>
<keyword evidence="5 7" id="KW-0233">DNA recombination</keyword>
<accession>A0A1H7Y728</accession>
<dbReference type="GO" id="GO:0008270">
    <property type="term" value="F:zinc ion binding"/>
    <property type="evidence" value="ECO:0007669"/>
    <property type="project" value="UniProtKB-KW"/>
</dbReference>
<evidence type="ECO:0000259" key="8">
    <source>
        <dbReference type="PROSITE" id="PS50880"/>
    </source>
</evidence>
<dbReference type="PROSITE" id="PS01300">
    <property type="entry name" value="RECR"/>
    <property type="match status" value="1"/>
</dbReference>
<dbReference type="Proteomes" id="UP000198744">
    <property type="component" value="Unassembled WGS sequence"/>
</dbReference>
<dbReference type="PANTHER" id="PTHR30446">
    <property type="entry name" value="RECOMBINATION PROTEIN RECR"/>
    <property type="match status" value="1"/>
</dbReference>
<evidence type="ECO:0000256" key="5">
    <source>
        <dbReference type="ARBA" id="ARBA00023172"/>
    </source>
</evidence>
<dbReference type="GO" id="GO:0006281">
    <property type="term" value="P:DNA repair"/>
    <property type="evidence" value="ECO:0007669"/>
    <property type="project" value="UniProtKB-UniRule"/>
</dbReference>
<dbReference type="Gene3D" id="6.10.250.240">
    <property type="match status" value="1"/>
</dbReference>
<dbReference type="GO" id="GO:0003677">
    <property type="term" value="F:DNA binding"/>
    <property type="evidence" value="ECO:0007669"/>
    <property type="project" value="UniProtKB-UniRule"/>
</dbReference>
<keyword evidence="6 7" id="KW-0234">DNA repair</keyword>
<dbReference type="InterPro" id="IPR006171">
    <property type="entry name" value="TOPRIM_dom"/>
</dbReference>
<comment type="function">
    <text evidence="7">May play a role in DNA repair. It seems to be involved in an RecBC-independent recombinational process of DNA repair. It may act with RecF and RecO.</text>
</comment>
<dbReference type="Pfam" id="PF21175">
    <property type="entry name" value="RecR_C"/>
    <property type="match status" value="1"/>
</dbReference>
<keyword evidence="4 7" id="KW-0862">Zinc</keyword>
<dbReference type="PANTHER" id="PTHR30446:SF0">
    <property type="entry name" value="RECOMBINATION PROTEIN RECR"/>
    <property type="match status" value="1"/>
</dbReference>
<dbReference type="NCBIfam" id="TIGR00615">
    <property type="entry name" value="recR"/>
    <property type="match status" value="1"/>
</dbReference>
<dbReference type="InterPro" id="IPR015967">
    <property type="entry name" value="Rcmb_RecR_Znf"/>
</dbReference>
<dbReference type="SUPFAM" id="SSF111304">
    <property type="entry name" value="Recombination protein RecR"/>
    <property type="match status" value="1"/>
</dbReference>
<keyword evidence="1 7" id="KW-0479">Metal-binding</keyword>
<reference evidence="9 10" key="1">
    <citation type="submission" date="2016-10" db="EMBL/GenBank/DDBJ databases">
        <authorList>
            <person name="de Groot N.N."/>
        </authorList>
    </citation>
    <scope>NUCLEOTIDE SEQUENCE [LARGE SCALE GENOMIC DNA]</scope>
    <source>
        <strain evidence="9 10">DSM 8423</strain>
    </source>
</reference>
<dbReference type="SMART" id="SM00493">
    <property type="entry name" value="TOPRIM"/>
    <property type="match status" value="1"/>
</dbReference>
<feature type="domain" description="Toprim" evidence="8">
    <location>
        <begin position="81"/>
        <end position="176"/>
    </location>
</feature>
<keyword evidence="3 7" id="KW-0863">Zinc-finger</keyword>
<dbReference type="Gene3D" id="3.30.60.80">
    <property type="match status" value="1"/>
</dbReference>
<dbReference type="Gene3D" id="3.40.1360.10">
    <property type="match status" value="1"/>
</dbReference>
<dbReference type="GO" id="GO:0006310">
    <property type="term" value="P:DNA recombination"/>
    <property type="evidence" value="ECO:0007669"/>
    <property type="project" value="UniProtKB-UniRule"/>
</dbReference>
<dbReference type="EMBL" id="FOBS01000014">
    <property type="protein sequence ID" value="SEM40989.1"/>
    <property type="molecule type" value="Genomic_DNA"/>
</dbReference>
<evidence type="ECO:0000256" key="7">
    <source>
        <dbReference type="HAMAP-Rule" id="MF_00017"/>
    </source>
</evidence>
<keyword evidence="10" id="KW-1185">Reference proteome</keyword>
<name>A0A1H7Y728_9BACT</name>
<organism evidence="9 10">
    <name type="scientific">Syntrophus gentianae</name>
    <dbReference type="NCBI Taxonomy" id="43775"/>
    <lineage>
        <taxon>Bacteria</taxon>
        <taxon>Pseudomonadati</taxon>
        <taxon>Thermodesulfobacteriota</taxon>
        <taxon>Syntrophia</taxon>
        <taxon>Syntrophales</taxon>
        <taxon>Syntrophaceae</taxon>
        <taxon>Syntrophus</taxon>
    </lineage>
</organism>
<evidence type="ECO:0000256" key="3">
    <source>
        <dbReference type="ARBA" id="ARBA00022771"/>
    </source>
</evidence>
<proteinExistence type="inferred from homology"/>
<protein>
    <recommendedName>
        <fullName evidence="7">Recombination protein RecR</fullName>
    </recommendedName>
</protein>
<gene>
    <name evidence="7" type="primary">recR</name>
    <name evidence="9" type="ORF">SAMN04489760_11427</name>
</gene>
<dbReference type="PROSITE" id="PS50880">
    <property type="entry name" value="TOPRIM"/>
    <property type="match status" value="1"/>
</dbReference>
<feature type="zinc finger region" description="C4-type" evidence="7">
    <location>
        <begin position="58"/>
        <end position="73"/>
    </location>
</feature>
<dbReference type="OrthoDB" id="9802672at2"/>
<dbReference type="Gene3D" id="1.10.8.420">
    <property type="entry name" value="RecR Domain 1"/>
    <property type="match status" value="1"/>
</dbReference>
<dbReference type="RefSeq" id="WP_093883626.1">
    <property type="nucleotide sequence ID" value="NZ_FOBS01000014.1"/>
</dbReference>
<dbReference type="STRING" id="43775.SAMN04489760_11427"/>
<dbReference type="Pfam" id="PF21176">
    <property type="entry name" value="RecR_HhH"/>
    <property type="match status" value="1"/>
</dbReference>
<evidence type="ECO:0000256" key="1">
    <source>
        <dbReference type="ARBA" id="ARBA00022723"/>
    </source>
</evidence>
<evidence type="ECO:0000256" key="6">
    <source>
        <dbReference type="ARBA" id="ARBA00023204"/>
    </source>
</evidence>
<dbReference type="CDD" id="cd01025">
    <property type="entry name" value="TOPRIM_recR"/>
    <property type="match status" value="1"/>
</dbReference>
<keyword evidence="2 7" id="KW-0227">DNA damage</keyword>
<dbReference type="AlphaFoldDB" id="A0A1H7Y728"/>
<dbReference type="HAMAP" id="MF_00017">
    <property type="entry name" value="RecR"/>
    <property type="match status" value="1"/>
</dbReference>
<comment type="similarity">
    <text evidence="7">Belongs to the RecR family.</text>
</comment>
<evidence type="ECO:0000256" key="4">
    <source>
        <dbReference type="ARBA" id="ARBA00022833"/>
    </source>
</evidence>
<dbReference type="InterPro" id="IPR000093">
    <property type="entry name" value="DNA_Rcmb_RecR"/>
</dbReference>
<evidence type="ECO:0000313" key="10">
    <source>
        <dbReference type="Proteomes" id="UP000198744"/>
    </source>
</evidence>